<organism evidence="10 11">
    <name type="scientific">Pseudonocardia xinjiangensis</name>
    <dbReference type="NCBI Taxonomy" id="75289"/>
    <lineage>
        <taxon>Bacteria</taxon>
        <taxon>Bacillati</taxon>
        <taxon>Actinomycetota</taxon>
        <taxon>Actinomycetes</taxon>
        <taxon>Pseudonocardiales</taxon>
        <taxon>Pseudonocardiaceae</taxon>
        <taxon>Pseudonocardia</taxon>
    </lineage>
</organism>
<evidence type="ECO:0000256" key="4">
    <source>
        <dbReference type="ARBA" id="ARBA00022679"/>
    </source>
</evidence>
<feature type="domain" description="HTH merR-type" evidence="9">
    <location>
        <begin position="7"/>
        <end position="74"/>
    </location>
</feature>
<evidence type="ECO:0000259" key="9">
    <source>
        <dbReference type="PROSITE" id="PS50937"/>
    </source>
</evidence>
<name>A0ABX1RS31_9PSEU</name>
<evidence type="ECO:0000256" key="7">
    <source>
        <dbReference type="ARBA" id="ARBA00022932"/>
    </source>
</evidence>
<dbReference type="PANTHER" id="PTHR30478">
    <property type="entry name" value="DNA POLYMERASE III SUBUNIT BETA"/>
    <property type="match status" value="1"/>
</dbReference>
<dbReference type="Proteomes" id="UP001296706">
    <property type="component" value="Unassembled WGS sequence"/>
</dbReference>
<evidence type="ECO:0000313" key="10">
    <source>
        <dbReference type="EMBL" id="NMH82150.1"/>
    </source>
</evidence>
<dbReference type="Pfam" id="PF02767">
    <property type="entry name" value="DNA_pol3_beta_2"/>
    <property type="match status" value="1"/>
</dbReference>
<reference evidence="10 11" key="1">
    <citation type="submission" date="2020-04" db="EMBL/GenBank/DDBJ databases">
        <authorList>
            <person name="Klaysubun C."/>
            <person name="Duangmal K."/>
            <person name="Lipun K."/>
        </authorList>
    </citation>
    <scope>NUCLEOTIDE SEQUENCE [LARGE SCALE GENOMIC DNA]</scope>
    <source>
        <strain evidence="10 11">JCM 11839</strain>
    </source>
</reference>
<dbReference type="InterPro" id="IPR001001">
    <property type="entry name" value="DNA_polIII_beta"/>
</dbReference>
<accession>A0ABX1RS31</accession>
<comment type="caution">
    <text evidence="10">The sequence shown here is derived from an EMBL/GenBank/DDBJ whole genome shotgun (WGS) entry which is preliminary data.</text>
</comment>
<comment type="similarity">
    <text evidence="2">Belongs to the beta sliding clamp family.</text>
</comment>
<dbReference type="CDD" id="cd00140">
    <property type="entry name" value="beta_clamp"/>
    <property type="match status" value="1"/>
</dbReference>
<evidence type="ECO:0000313" key="11">
    <source>
        <dbReference type="Proteomes" id="UP001296706"/>
    </source>
</evidence>
<comment type="subcellular location">
    <subcellularLocation>
        <location evidence="1">Cytoplasm</location>
    </subcellularLocation>
</comment>
<evidence type="ECO:0000256" key="5">
    <source>
        <dbReference type="ARBA" id="ARBA00022695"/>
    </source>
</evidence>
<evidence type="ECO:0000256" key="3">
    <source>
        <dbReference type="ARBA" id="ARBA00022490"/>
    </source>
</evidence>
<dbReference type="PROSITE" id="PS00552">
    <property type="entry name" value="HTH_MERR_1"/>
    <property type="match status" value="1"/>
</dbReference>
<keyword evidence="6" id="KW-0235">DNA replication</keyword>
<dbReference type="SUPFAM" id="SSF46955">
    <property type="entry name" value="Putative DNA-binding domain"/>
    <property type="match status" value="1"/>
</dbReference>
<dbReference type="InterPro" id="IPR022637">
    <property type="entry name" value="DNA_polIII_beta_cen"/>
</dbReference>
<protein>
    <submittedName>
        <fullName evidence="10">MerR family transcriptional regulator</fullName>
    </submittedName>
</protein>
<keyword evidence="7" id="KW-0239">DNA-directed DNA polymerase</keyword>
<dbReference type="Gene3D" id="3.10.150.10">
    <property type="entry name" value="DNA Polymerase III, subunit A, domain 2"/>
    <property type="match status" value="1"/>
</dbReference>
<dbReference type="Pfam" id="PF13411">
    <property type="entry name" value="MerR_1"/>
    <property type="match status" value="1"/>
</dbReference>
<dbReference type="Gene3D" id="1.10.1660.10">
    <property type="match status" value="1"/>
</dbReference>
<dbReference type="EMBL" id="JAAXKY010000201">
    <property type="protein sequence ID" value="NMH82150.1"/>
    <property type="molecule type" value="Genomic_DNA"/>
</dbReference>
<keyword evidence="5" id="KW-0548">Nucleotidyltransferase</keyword>
<gene>
    <name evidence="10" type="ORF">HF577_34310</name>
</gene>
<keyword evidence="11" id="KW-1185">Reference proteome</keyword>
<sequence length="351" mass="37172">MERLRGIGQMSRESGLTVSALRFYDGAGVLVPARVDPSTGYRSYSPEQVAVARLVAMLRRVGMPLAGIRRVLAGRRDPAVVDVLLAEHLHHLEQGLADARRELSSVRSLLAAHTVPGRGGPTPEENPVPATTVTVRGPELAEALRAVRFAVGADPALPVLSGVLLDVTAEALTVVATDRYRLAVSSAPVLSLDGAPVAVVVPVEFADRIPHGEKVTIAVDGSTVTVHAGTDVLSTELIPDDFPDYRRLLPEQRRPVPVRPALRAELLAAPVRTMRREQDGTEFEVAVLGPGPDGGVTIDPDADGVGVNREFLLQALDAGGPGQLLLSLDGPIGPLVVRSERSVSLLMPVRL</sequence>
<dbReference type="PROSITE" id="PS50937">
    <property type="entry name" value="HTH_MERR_2"/>
    <property type="match status" value="1"/>
</dbReference>
<keyword evidence="3" id="KW-0963">Cytoplasm</keyword>
<keyword evidence="8" id="KW-0238">DNA-binding</keyword>
<proteinExistence type="inferred from homology"/>
<dbReference type="CDD" id="cd01107">
    <property type="entry name" value="HTH_BmrR"/>
    <property type="match status" value="1"/>
</dbReference>
<keyword evidence="4" id="KW-0808">Transferase</keyword>
<evidence type="ECO:0000256" key="8">
    <source>
        <dbReference type="ARBA" id="ARBA00023125"/>
    </source>
</evidence>
<evidence type="ECO:0000256" key="2">
    <source>
        <dbReference type="ARBA" id="ARBA00010752"/>
    </source>
</evidence>
<evidence type="ECO:0000256" key="1">
    <source>
        <dbReference type="ARBA" id="ARBA00004496"/>
    </source>
</evidence>
<dbReference type="SUPFAM" id="SSF55979">
    <property type="entry name" value="DNA clamp"/>
    <property type="match status" value="1"/>
</dbReference>
<evidence type="ECO:0000256" key="6">
    <source>
        <dbReference type="ARBA" id="ARBA00022705"/>
    </source>
</evidence>
<dbReference type="InterPro" id="IPR046938">
    <property type="entry name" value="DNA_clamp_sf"/>
</dbReference>
<dbReference type="InterPro" id="IPR000551">
    <property type="entry name" value="MerR-type_HTH_dom"/>
</dbReference>
<dbReference type="PANTHER" id="PTHR30478:SF0">
    <property type="entry name" value="BETA SLIDING CLAMP"/>
    <property type="match status" value="1"/>
</dbReference>
<dbReference type="InterPro" id="IPR009061">
    <property type="entry name" value="DNA-bd_dom_put_sf"/>
</dbReference>
<dbReference type="SMART" id="SM00480">
    <property type="entry name" value="POL3Bc"/>
    <property type="match status" value="1"/>
</dbReference>
<dbReference type="SMART" id="SM00422">
    <property type="entry name" value="HTH_MERR"/>
    <property type="match status" value="1"/>
</dbReference>